<dbReference type="Proteomes" id="UP001050691">
    <property type="component" value="Unassembled WGS sequence"/>
</dbReference>
<dbReference type="AlphaFoldDB" id="A0AAV5AB29"/>
<organism evidence="1 2">
    <name type="scientific">Clathrus columnatus</name>
    <dbReference type="NCBI Taxonomy" id="1419009"/>
    <lineage>
        <taxon>Eukaryota</taxon>
        <taxon>Fungi</taxon>
        <taxon>Dikarya</taxon>
        <taxon>Basidiomycota</taxon>
        <taxon>Agaricomycotina</taxon>
        <taxon>Agaricomycetes</taxon>
        <taxon>Phallomycetidae</taxon>
        <taxon>Phallales</taxon>
        <taxon>Clathraceae</taxon>
        <taxon>Clathrus</taxon>
    </lineage>
</organism>
<name>A0AAV5AB29_9AGAM</name>
<gene>
    <name evidence="1" type="ORF">Clacol_005010</name>
</gene>
<dbReference type="EMBL" id="BPWL01000005">
    <property type="protein sequence ID" value="GJJ10782.1"/>
    <property type="molecule type" value="Genomic_DNA"/>
</dbReference>
<sequence length="355" mass="40827">MLEIFRYECLRISFQNCMSLAQGLIPENLFTNHAPKLKEFHVSRVKLCHNLPIFKTITRLSIKNVNGLTRSLLLDILETASLNLEFLEIASHADFIWPSDTSDPNNRPTILLSSLRTLVLNVGIQVLLLILSRINIPRDVDGRIKVDELIPNASLDLTPFVSFLAKVRKGPYLVFEVYRKDLRIQFKQTHSGPYNTILEMVIDADSDDGQLRRMESILAALELSNVLSCRLDLDTRFSLWMKMYDQMFQPLLFLLDRTERLSIFCDDSDQLDAFVHLLWPRNAQDTITVPCPSLNDLTIWLVRSNIVGSLVQRLAARREAGHVLERLCVQYEDHLGSHTTIQDLEELAENVIMRR</sequence>
<proteinExistence type="predicted"/>
<evidence type="ECO:0000313" key="2">
    <source>
        <dbReference type="Proteomes" id="UP001050691"/>
    </source>
</evidence>
<accession>A0AAV5AB29</accession>
<reference evidence="1" key="1">
    <citation type="submission" date="2021-10" db="EMBL/GenBank/DDBJ databases">
        <title>De novo Genome Assembly of Clathrus columnatus (Basidiomycota, Fungi) Using Illumina and Nanopore Sequence Data.</title>
        <authorList>
            <person name="Ogiso-Tanaka E."/>
            <person name="Itagaki H."/>
            <person name="Hosoya T."/>
            <person name="Hosaka K."/>
        </authorList>
    </citation>
    <scope>NUCLEOTIDE SEQUENCE</scope>
    <source>
        <strain evidence="1">MO-923</strain>
    </source>
</reference>
<keyword evidence="2" id="KW-1185">Reference proteome</keyword>
<protein>
    <submittedName>
        <fullName evidence="1">Uncharacterized protein</fullName>
    </submittedName>
</protein>
<comment type="caution">
    <text evidence="1">The sequence shown here is derived from an EMBL/GenBank/DDBJ whole genome shotgun (WGS) entry which is preliminary data.</text>
</comment>
<evidence type="ECO:0000313" key="1">
    <source>
        <dbReference type="EMBL" id="GJJ10782.1"/>
    </source>
</evidence>